<name>A0AAF3ESA9_9BILA</name>
<feature type="transmembrane region" description="Helical" evidence="7">
    <location>
        <begin position="158"/>
        <end position="182"/>
    </location>
</feature>
<dbReference type="Gene3D" id="1.20.1250.20">
    <property type="entry name" value="MFS general substrate transporter like domains"/>
    <property type="match status" value="2"/>
</dbReference>
<feature type="transmembrane region" description="Helical" evidence="7">
    <location>
        <begin position="790"/>
        <end position="812"/>
    </location>
</feature>
<feature type="transmembrane region" description="Helical" evidence="7">
    <location>
        <begin position="347"/>
        <end position="370"/>
    </location>
</feature>
<dbReference type="InterPro" id="IPR005829">
    <property type="entry name" value="Sugar_transporter_CS"/>
</dbReference>
<feature type="transmembrane region" description="Helical" evidence="7">
    <location>
        <begin position="827"/>
        <end position="845"/>
    </location>
</feature>
<feature type="transmembrane region" description="Helical" evidence="7">
    <location>
        <begin position="582"/>
        <end position="599"/>
    </location>
</feature>
<dbReference type="InterPro" id="IPR020846">
    <property type="entry name" value="MFS_dom"/>
</dbReference>
<evidence type="ECO:0000256" key="1">
    <source>
        <dbReference type="ARBA" id="ARBA00004141"/>
    </source>
</evidence>
<accession>A0AAF3ESA9</accession>
<evidence type="ECO:0000259" key="8">
    <source>
        <dbReference type="PROSITE" id="PS50850"/>
    </source>
</evidence>
<feature type="transmembrane region" description="Helical" evidence="7">
    <location>
        <begin position="26"/>
        <end position="55"/>
    </location>
</feature>
<feature type="transmembrane region" description="Helical" evidence="7">
    <location>
        <begin position="560"/>
        <end position="576"/>
    </location>
</feature>
<feature type="transmembrane region" description="Helical" evidence="7">
    <location>
        <begin position="620"/>
        <end position="639"/>
    </location>
</feature>
<dbReference type="InterPro" id="IPR003663">
    <property type="entry name" value="Sugar/inositol_transpt"/>
</dbReference>
<keyword evidence="4 7" id="KW-0812">Transmembrane</keyword>
<feature type="transmembrane region" description="Helical" evidence="7">
    <location>
        <begin position="125"/>
        <end position="146"/>
    </location>
</feature>
<keyword evidence="6 7" id="KW-0472">Membrane</keyword>
<dbReference type="PRINTS" id="PR00171">
    <property type="entry name" value="SUGRTRNSPORT"/>
</dbReference>
<dbReference type="GO" id="GO:0005366">
    <property type="term" value="F:myo-inositol:proton symporter activity"/>
    <property type="evidence" value="ECO:0007669"/>
    <property type="project" value="TreeGrafter"/>
</dbReference>
<organism evidence="9 10">
    <name type="scientific">Mesorhabditis belari</name>
    <dbReference type="NCBI Taxonomy" id="2138241"/>
    <lineage>
        <taxon>Eukaryota</taxon>
        <taxon>Metazoa</taxon>
        <taxon>Ecdysozoa</taxon>
        <taxon>Nematoda</taxon>
        <taxon>Chromadorea</taxon>
        <taxon>Rhabditida</taxon>
        <taxon>Rhabditina</taxon>
        <taxon>Rhabditomorpha</taxon>
        <taxon>Rhabditoidea</taxon>
        <taxon>Rhabditidae</taxon>
        <taxon>Mesorhabditinae</taxon>
        <taxon>Mesorhabditis</taxon>
    </lineage>
</organism>
<dbReference type="Proteomes" id="UP000887575">
    <property type="component" value="Unassembled WGS sequence"/>
</dbReference>
<feature type="transmembrane region" description="Helical" evidence="7">
    <location>
        <begin position="317"/>
        <end position="340"/>
    </location>
</feature>
<dbReference type="PROSITE" id="PS00217">
    <property type="entry name" value="SUGAR_TRANSPORT_2"/>
    <property type="match status" value="1"/>
</dbReference>
<dbReference type="Pfam" id="PF01757">
    <property type="entry name" value="Acyl_transf_3"/>
    <property type="match status" value="1"/>
</dbReference>
<evidence type="ECO:0000256" key="3">
    <source>
        <dbReference type="ARBA" id="ARBA00022448"/>
    </source>
</evidence>
<evidence type="ECO:0000256" key="7">
    <source>
        <dbReference type="SAM" id="Phobius"/>
    </source>
</evidence>
<evidence type="ECO:0000313" key="9">
    <source>
        <dbReference type="Proteomes" id="UP000887575"/>
    </source>
</evidence>
<feature type="transmembrane region" description="Helical" evidence="7">
    <location>
        <begin position="857"/>
        <end position="878"/>
    </location>
</feature>
<dbReference type="NCBIfam" id="TIGR00879">
    <property type="entry name" value="SP"/>
    <property type="match status" value="1"/>
</dbReference>
<dbReference type="PROSITE" id="PS50850">
    <property type="entry name" value="MFS"/>
    <property type="match status" value="1"/>
</dbReference>
<feature type="transmembrane region" description="Helical" evidence="7">
    <location>
        <begin position="707"/>
        <end position="727"/>
    </location>
</feature>
<dbReference type="PANTHER" id="PTHR48020">
    <property type="entry name" value="PROTON MYO-INOSITOL COTRANSPORTER"/>
    <property type="match status" value="1"/>
</dbReference>
<feature type="transmembrane region" description="Helical" evidence="7">
    <location>
        <begin position="497"/>
        <end position="518"/>
    </location>
</feature>
<feature type="transmembrane region" description="Helical" evidence="7">
    <location>
        <begin position="530"/>
        <end position="548"/>
    </location>
</feature>
<comment type="subcellular location">
    <subcellularLocation>
        <location evidence="1">Membrane</location>
        <topology evidence="1">Multi-pass membrane protein</topology>
    </subcellularLocation>
</comment>
<feature type="transmembrane region" description="Helical" evidence="7">
    <location>
        <begin position="188"/>
        <end position="211"/>
    </location>
</feature>
<proteinExistence type="inferred from homology"/>
<reference evidence="10" key="1">
    <citation type="submission" date="2024-02" db="UniProtKB">
        <authorList>
            <consortium name="WormBaseParasite"/>
        </authorList>
    </citation>
    <scope>IDENTIFICATION</scope>
</reference>
<dbReference type="AlphaFoldDB" id="A0AAF3ESA9"/>
<evidence type="ECO:0000256" key="4">
    <source>
        <dbReference type="ARBA" id="ARBA00022692"/>
    </source>
</evidence>
<dbReference type="InterPro" id="IPR002656">
    <property type="entry name" value="Acyl_transf_3_dom"/>
</dbReference>
<keyword evidence="3" id="KW-0813">Transport</keyword>
<sequence length="896" mass="100257">MVQLNVVATAHSGTADKPLHRPKLGVFVYLLSFTAVIGGFLFGYDTGIVSSAMLYVPSNTGMKPLSYVWQEIIVSVTPGFAAVGSLLSGAGSDRYGRKKVIIGSSLVFTIGALICAIAVEKIMLTGGRVLLGMAIGFASMVVPVYVGEASPAYIRGTLITGFQLMVTFGLFAANVFAGAFSYIDPTNIGWRLMFGFAAIPAGIQFVAFFCLPESPRWLYEHNMIDDARLVLDKIYNGDKSWIEYELSELAVATELAKVQKSEDDESILIRVFSTPHVRKALLIGCVLQGFQQLSGINTIMYYTGKIIQAAGVGDKHATIWISAAISAVNFVCTFLPLYTIDKFGRRALLICSVIGVGITLFAMGGAFYAINRDSDPVINNYTTRSVNHIEVCKAYRNCDYCVTDEQCGFCKGKAHDSGYCVPYSMDTEDRALVGFCMNGTEQGEGAQYEWSASFCHSRFTYIPIILMVIYLSFFSIGYAPLPWVLNAEFYPLWARSTCVSIATASNWAFNLLISLTFLSLSEALTKYGTFWLYGGITIVALVFVWWAIPETKDCSIDETLRALSIISVLVYHTSYWASKGDLGVHIFFVISGYLMAMILSKTGVTLESTKDFYLRRVKRIVPLYLITLLGIQIGSSLLLTKDKHRRTTQDTILALIFARNMHFEWDNISPSIHLWTVSTEMQYYLIVPIIFYFLLPMSYWKKLVMMGMIGAGSCLLYMTLPLVTGIYFMPSRLFEFLLGSLTFFTEIEIRKFFDKRSANSIPEKSIPDIVLNSAKRESFLGNELLINHQVLSYIGDISYVLYLVHFPIYVFLSEGQLHLHFPEVKDFFYAITLTILISALLHHTLEEFFIKTSTKIAFCYIGALYFLISIIILCEQIFDPNALTIDFKYGHFIFDE</sequence>
<dbReference type="InterPro" id="IPR036259">
    <property type="entry name" value="MFS_trans_sf"/>
</dbReference>
<dbReference type="GO" id="GO:0016324">
    <property type="term" value="C:apical plasma membrane"/>
    <property type="evidence" value="ECO:0007669"/>
    <property type="project" value="TreeGrafter"/>
</dbReference>
<evidence type="ECO:0000256" key="2">
    <source>
        <dbReference type="ARBA" id="ARBA00010992"/>
    </source>
</evidence>
<feature type="transmembrane region" description="Helical" evidence="7">
    <location>
        <begin position="100"/>
        <end position="119"/>
    </location>
</feature>
<protein>
    <recommendedName>
        <fullName evidence="8">Major facilitator superfamily (MFS) profile domain-containing protein</fullName>
    </recommendedName>
</protein>
<dbReference type="PROSITE" id="PS00216">
    <property type="entry name" value="SUGAR_TRANSPORT_1"/>
    <property type="match status" value="1"/>
</dbReference>
<dbReference type="InterPro" id="IPR005828">
    <property type="entry name" value="MFS_sugar_transport-like"/>
</dbReference>
<evidence type="ECO:0000313" key="10">
    <source>
        <dbReference type="WBParaSite" id="MBELARI_LOCUS16716"/>
    </source>
</evidence>
<dbReference type="SUPFAM" id="SSF103473">
    <property type="entry name" value="MFS general substrate transporter"/>
    <property type="match status" value="1"/>
</dbReference>
<dbReference type="WBParaSite" id="MBELARI_LOCUS16716">
    <property type="protein sequence ID" value="MBELARI_LOCUS16716"/>
    <property type="gene ID" value="MBELARI_LOCUS16716"/>
</dbReference>
<evidence type="ECO:0000256" key="5">
    <source>
        <dbReference type="ARBA" id="ARBA00022989"/>
    </source>
</evidence>
<dbReference type="GO" id="GO:0016747">
    <property type="term" value="F:acyltransferase activity, transferring groups other than amino-acyl groups"/>
    <property type="evidence" value="ECO:0007669"/>
    <property type="project" value="InterPro"/>
</dbReference>
<dbReference type="Pfam" id="PF00083">
    <property type="entry name" value="Sugar_tr"/>
    <property type="match status" value="2"/>
</dbReference>
<keyword evidence="5 7" id="KW-1133">Transmembrane helix</keyword>
<feature type="transmembrane region" description="Helical" evidence="7">
    <location>
        <begin position="681"/>
        <end position="700"/>
    </location>
</feature>
<feature type="transmembrane region" description="Helical" evidence="7">
    <location>
        <begin position="67"/>
        <end position="88"/>
    </location>
</feature>
<dbReference type="InterPro" id="IPR050814">
    <property type="entry name" value="Myo-inositol_Transporter"/>
</dbReference>
<dbReference type="PANTHER" id="PTHR48020:SF12">
    <property type="entry name" value="PROTON MYO-INOSITOL COTRANSPORTER"/>
    <property type="match status" value="1"/>
</dbReference>
<feature type="domain" description="Major facilitator superfamily (MFS) profile" evidence="8">
    <location>
        <begin position="31"/>
        <end position="552"/>
    </location>
</feature>
<comment type="similarity">
    <text evidence="2">Belongs to the major facilitator superfamily. Sugar transporter (TC 2.A.1.1) family.</text>
</comment>
<evidence type="ECO:0000256" key="6">
    <source>
        <dbReference type="ARBA" id="ARBA00023136"/>
    </source>
</evidence>
<feature type="transmembrane region" description="Helical" evidence="7">
    <location>
        <begin position="461"/>
        <end position="485"/>
    </location>
</feature>
<keyword evidence="9" id="KW-1185">Reference proteome</keyword>